<keyword evidence="2" id="KW-1185">Reference proteome</keyword>
<sequence>MTIGEAQRQSTLMKACGRIIVSTWVVGTLGFGSVAVAQSPSPELARCLTHLADNPDAVLAQAEEWTRHGGGLAAGECAALAQMERGEVADAARRFDALALARAEGHTVSAGDPQAEVIAAFYANAARAWLQVHQTASAASSARAGLAWSPQDLVLSTLLARAQCDEGQYAASLQTLGALPRTGKDLSDAYTLRAADRRHMNDIAGGLKDVETALDLAPDNVGALLERGILHARQGALGPARDDWDRVIALSPDTHDAYLARQDEDVLAADPDQP</sequence>
<protein>
    <submittedName>
        <fullName evidence="1">Uncharacterized protein</fullName>
    </submittedName>
</protein>
<name>A0A1U9KT82_9PROT</name>
<dbReference type="Pfam" id="PF13371">
    <property type="entry name" value="TPR_9"/>
    <property type="match status" value="1"/>
</dbReference>
<dbReference type="EMBL" id="CP014691">
    <property type="protein sequence ID" value="AQS88949.1"/>
    <property type="molecule type" value="Genomic_DNA"/>
</dbReference>
<dbReference type="STRING" id="320497.A0U93_14640"/>
<accession>A0A1U9KT82</accession>
<reference evidence="1 2" key="1">
    <citation type="submission" date="2016-03" db="EMBL/GenBank/DDBJ databases">
        <title>Acetic acid bacteria sequencing.</title>
        <authorList>
            <person name="Brandt J."/>
            <person name="Jakob F."/>
            <person name="Vogel R.F."/>
        </authorList>
    </citation>
    <scope>NUCLEOTIDE SEQUENCE [LARGE SCALE GENOMIC DNA]</scope>
    <source>
        <strain evidence="1 2">NBRC 101099</strain>
    </source>
</reference>
<dbReference type="Pfam" id="PF14559">
    <property type="entry name" value="TPR_19"/>
    <property type="match status" value="1"/>
</dbReference>
<proteinExistence type="predicted"/>
<dbReference type="InterPro" id="IPR011990">
    <property type="entry name" value="TPR-like_helical_dom_sf"/>
</dbReference>
<evidence type="ECO:0000313" key="1">
    <source>
        <dbReference type="EMBL" id="AQS88949.1"/>
    </source>
</evidence>
<gene>
    <name evidence="1" type="ORF">A0U93_14640</name>
</gene>
<dbReference type="InterPro" id="IPR019734">
    <property type="entry name" value="TPR_rpt"/>
</dbReference>
<dbReference type="SUPFAM" id="SSF48452">
    <property type="entry name" value="TPR-like"/>
    <property type="match status" value="1"/>
</dbReference>
<dbReference type="AlphaFoldDB" id="A0A1U9KT82"/>
<dbReference type="Proteomes" id="UP000188604">
    <property type="component" value="Chromosome"/>
</dbReference>
<dbReference type="KEGG" id="nch:A0U93_14640"/>
<evidence type="ECO:0000313" key="2">
    <source>
        <dbReference type="Proteomes" id="UP000188604"/>
    </source>
</evidence>
<dbReference type="Gene3D" id="1.25.40.10">
    <property type="entry name" value="Tetratricopeptide repeat domain"/>
    <property type="match status" value="1"/>
</dbReference>
<dbReference type="SMART" id="SM00028">
    <property type="entry name" value="TPR"/>
    <property type="match status" value="2"/>
</dbReference>
<organism evidence="1 2">
    <name type="scientific">Neoasaia chiangmaiensis</name>
    <dbReference type="NCBI Taxonomy" id="320497"/>
    <lineage>
        <taxon>Bacteria</taxon>
        <taxon>Pseudomonadati</taxon>
        <taxon>Pseudomonadota</taxon>
        <taxon>Alphaproteobacteria</taxon>
        <taxon>Acetobacterales</taxon>
        <taxon>Acetobacteraceae</taxon>
        <taxon>Neoasaia</taxon>
    </lineage>
</organism>